<organism evidence="1 2">
    <name type="scientific">Roridomyces roridus</name>
    <dbReference type="NCBI Taxonomy" id="1738132"/>
    <lineage>
        <taxon>Eukaryota</taxon>
        <taxon>Fungi</taxon>
        <taxon>Dikarya</taxon>
        <taxon>Basidiomycota</taxon>
        <taxon>Agaricomycotina</taxon>
        <taxon>Agaricomycetes</taxon>
        <taxon>Agaricomycetidae</taxon>
        <taxon>Agaricales</taxon>
        <taxon>Marasmiineae</taxon>
        <taxon>Mycenaceae</taxon>
        <taxon>Roridomyces</taxon>
    </lineage>
</organism>
<proteinExistence type="predicted"/>
<gene>
    <name evidence="1" type="ORF">FB45DRAFT_942058</name>
</gene>
<name>A0AAD7B678_9AGAR</name>
<dbReference type="AlphaFoldDB" id="A0AAD7B678"/>
<protein>
    <recommendedName>
        <fullName evidence="3">Aminoglycoside phosphotransferase domain-containing protein</fullName>
    </recommendedName>
</protein>
<dbReference type="EMBL" id="JARKIF010000034">
    <property type="protein sequence ID" value="KAJ7610931.1"/>
    <property type="molecule type" value="Genomic_DNA"/>
</dbReference>
<sequence>MSDESDSPYNGDEWPNHLDGTEFDGTGVMALLSAGKSPFVWDVGLLIKETEEVLNTKVVDIPRVSKGANSYGFLFKLSNRPDVLARLARDDVNVPGFAGWPFEKQVQECELEASVYRLLQYVAEIPVSPLLYHRPPVRRPACQDILGRRLFLFEVQKGQDNVWNVLNDDQAFGLVDQAAAIRGALFNYNPPQEFIQKWLLDSMFEMRPKLFPLPIAPTREFVVGFFTSKIEATIRDLGDKMGWGNDDDDDYTVGPATFAAKQALLRLIPHILPPDTEPPSLYRFVLEHGDYGIHNMTITVPTSDDEIPKVTSLFDWETGCVVPAILSDPMMAVGVDFIAGPDAEPVVIGWTEENLTDDKAEARVDRYVNLSRQYFRRLYAQAPDYERVIQAGKDARHIWFAFRDWRDDPEEHFGPLGVWAQKRLVELEVEK</sequence>
<accession>A0AAD7B678</accession>
<evidence type="ECO:0008006" key="3">
    <source>
        <dbReference type="Google" id="ProtNLM"/>
    </source>
</evidence>
<reference evidence="1" key="1">
    <citation type="submission" date="2023-03" db="EMBL/GenBank/DDBJ databases">
        <title>Massive genome expansion in bonnet fungi (Mycena s.s.) driven by repeated elements and novel gene families across ecological guilds.</title>
        <authorList>
            <consortium name="Lawrence Berkeley National Laboratory"/>
            <person name="Harder C.B."/>
            <person name="Miyauchi S."/>
            <person name="Viragh M."/>
            <person name="Kuo A."/>
            <person name="Thoen E."/>
            <person name="Andreopoulos B."/>
            <person name="Lu D."/>
            <person name="Skrede I."/>
            <person name="Drula E."/>
            <person name="Henrissat B."/>
            <person name="Morin E."/>
            <person name="Kohler A."/>
            <person name="Barry K."/>
            <person name="LaButti K."/>
            <person name="Morin E."/>
            <person name="Salamov A."/>
            <person name="Lipzen A."/>
            <person name="Mereny Z."/>
            <person name="Hegedus B."/>
            <person name="Baldrian P."/>
            <person name="Stursova M."/>
            <person name="Weitz H."/>
            <person name="Taylor A."/>
            <person name="Grigoriev I.V."/>
            <person name="Nagy L.G."/>
            <person name="Martin F."/>
            <person name="Kauserud H."/>
        </authorList>
    </citation>
    <scope>NUCLEOTIDE SEQUENCE</scope>
    <source>
        <strain evidence="1">9284</strain>
    </source>
</reference>
<comment type="caution">
    <text evidence="1">The sequence shown here is derived from an EMBL/GenBank/DDBJ whole genome shotgun (WGS) entry which is preliminary data.</text>
</comment>
<dbReference type="InterPro" id="IPR011009">
    <property type="entry name" value="Kinase-like_dom_sf"/>
</dbReference>
<keyword evidence="2" id="KW-1185">Reference proteome</keyword>
<dbReference type="Proteomes" id="UP001221142">
    <property type="component" value="Unassembled WGS sequence"/>
</dbReference>
<evidence type="ECO:0000313" key="1">
    <source>
        <dbReference type="EMBL" id="KAJ7610931.1"/>
    </source>
</evidence>
<evidence type="ECO:0000313" key="2">
    <source>
        <dbReference type="Proteomes" id="UP001221142"/>
    </source>
</evidence>
<dbReference type="SUPFAM" id="SSF56112">
    <property type="entry name" value="Protein kinase-like (PK-like)"/>
    <property type="match status" value="1"/>
</dbReference>